<dbReference type="Gene3D" id="1.10.10.2690">
    <property type="match status" value="1"/>
</dbReference>
<evidence type="ECO:0000256" key="1">
    <source>
        <dbReference type="ARBA" id="ARBA00023015"/>
    </source>
</evidence>
<accession>A0ABS1UBW1</accession>
<dbReference type="Proteomes" id="UP000660885">
    <property type="component" value="Unassembled WGS sequence"/>
</dbReference>
<evidence type="ECO:0000256" key="2">
    <source>
        <dbReference type="ARBA" id="ARBA00023163"/>
    </source>
</evidence>
<proteinExistence type="predicted"/>
<protein>
    <recommendedName>
        <fullName evidence="5">XRE family transcriptional regulator</fullName>
    </recommendedName>
</protein>
<evidence type="ECO:0000313" key="4">
    <source>
        <dbReference type="Proteomes" id="UP000660885"/>
    </source>
</evidence>
<evidence type="ECO:0000313" key="3">
    <source>
        <dbReference type="EMBL" id="MBL6082171.1"/>
    </source>
</evidence>
<dbReference type="RefSeq" id="WP_202835383.1">
    <property type="nucleotide sequence ID" value="NZ_JAETWB010000050.1"/>
</dbReference>
<dbReference type="EMBL" id="JAETWB010000050">
    <property type="protein sequence ID" value="MBL6082171.1"/>
    <property type="molecule type" value="Genomic_DNA"/>
</dbReference>
<comment type="caution">
    <text evidence="3">The sequence shown here is derived from an EMBL/GenBank/DDBJ whole genome shotgun (WGS) entry which is preliminary data.</text>
</comment>
<keyword evidence="4" id="KW-1185">Reference proteome</keyword>
<organism evidence="3 4">
    <name type="scientific">Belnapia arida</name>
    <dbReference type="NCBI Taxonomy" id="2804533"/>
    <lineage>
        <taxon>Bacteria</taxon>
        <taxon>Pseudomonadati</taxon>
        <taxon>Pseudomonadota</taxon>
        <taxon>Alphaproteobacteria</taxon>
        <taxon>Acetobacterales</taxon>
        <taxon>Roseomonadaceae</taxon>
        <taxon>Belnapia</taxon>
    </lineage>
</organism>
<keyword evidence="2" id="KW-0804">Transcription</keyword>
<sequence length="204" mass="22260">MPSRSPPSRPLPPRSAAPLRDAAQLIAGVEPPVAAGEPTPETIEAALGRVKLAKRNTAIAREVLIGGLDFETAMARYAIKRPALRVILDLVTTEARTPPGWRRVEFWLPDTVADQVEDLGRHAIGLPPKIRRPRGSWRAADRTIDYDAAALAGQVRAKMQDQGMTYRALAAAIGLSNSQVWRVTEGDPVADDAVLKVRIWLETH</sequence>
<gene>
    <name evidence="3" type="ORF">JMJ56_29785</name>
</gene>
<evidence type="ECO:0008006" key="5">
    <source>
        <dbReference type="Google" id="ProtNLM"/>
    </source>
</evidence>
<keyword evidence="1" id="KW-0805">Transcription regulation</keyword>
<reference evidence="3 4" key="1">
    <citation type="submission" date="2021-01" db="EMBL/GenBank/DDBJ databases">
        <title>Belnapia mucosa sp. nov. and Belnapia arida sp. nov., isolated from the Tabernas Desert (Almeria, Spain).</title>
        <authorList>
            <person name="Molina-Menor E."/>
            <person name="Vidal-Verdu A."/>
            <person name="Calonge A."/>
            <person name="Satari L."/>
            <person name="Pereto J."/>
            <person name="Porcar M."/>
        </authorList>
    </citation>
    <scope>NUCLEOTIDE SEQUENCE [LARGE SCALE GENOMIC DNA]</scope>
    <source>
        <strain evidence="3 4">T18</strain>
    </source>
</reference>
<name>A0ABS1UBW1_9PROT</name>
<dbReference type="InterPro" id="IPR053721">
    <property type="entry name" value="Fimbrial_Adhesin_Reg"/>
</dbReference>